<reference evidence="2 3" key="1">
    <citation type="submission" date="2021-06" db="EMBL/GenBank/DDBJ databases">
        <title>Falsochrobactrum tianjin sp.nov., a new petroleum-degrading bacteria isolated from oily soils.</title>
        <authorList>
            <person name="Chen G."/>
            <person name="Chen H."/>
            <person name="Tian J."/>
            <person name="Qing J."/>
            <person name="Zhong L."/>
            <person name="Ma W."/>
            <person name="Song Y."/>
            <person name="Cui X."/>
            <person name="Yan B."/>
        </authorList>
    </citation>
    <scope>NUCLEOTIDE SEQUENCE [LARGE SCALE GENOMIC DNA]</scope>
    <source>
        <strain evidence="2 3">TDYN1</strain>
    </source>
</reference>
<dbReference type="GO" id="GO:0008757">
    <property type="term" value="F:S-adenosylmethionine-dependent methyltransferase activity"/>
    <property type="evidence" value="ECO:0007669"/>
    <property type="project" value="InterPro"/>
</dbReference>
<dbReference type="InterPro" id="IPR011991">
    <property type="entry name" value="ArsR-like_HTH"/>
</dbReference>
<dbReference type="Pfam" id="PF08241">
    <property type="entry name" value="Methyltransf_11"/>
    <property type="match status" value="1"/>
</dbReference>
<dbReference type="InterPro" id="IPR001845">
    <property type="entry name" value="HTH_ArsR_DNA-bd_dom"/>
</dbReference>
<evidence type="ECO:0000313" key="2">
    <source>
        <dbReference type="EMBL" id="MBV2143952.1"/>
    </source>
</evidence>
<dbReference type="GO" id="GO:0003700">
    <property type="term" value="F:DNA-binding transcription factor activity"/>
    <property type="evidence" value="ECO:0007669"/>
    <property type="project" value="InterPro"/>
</dbReference>
<gene>
    <name evidence="2" type="ORF">KUG47_10650</name>
</gene>
<sequence length="339" mass="37877">MAELRLQLDRMVDVLKAVAEPSRLRILVLLSRGDLTVSDLTTILGQSQPRVSRHLKLLGEADLIDRYQEGAWAFFRLSDNALSGEVARGLLARLNVKDPLVERDMERLSQVKSSRQEKAAAYFSANAGSWDEIRKLHVSENAVEAALRRIVGERPFQAMLDVGTGTGRLLELFSPLYVRGLGIDINRDMLAVARANLDLASVGNAQVRQGDVYALPVERENFDLVTIHQVLHFLDDPQAAIREAARALRPDGRLLIVDFAPHRLEFLREEHAHLRLGFSDEQMLGWMKDAGLKPEKTTELGPKAANGDEGLTVKLWLARDPRLLIADPVTRNESMTETV</sequence>
<dbReference type="PROSITE" id="PS50987">
    <property type="entry name" value="HTH_ARSR_2"/>
    <property type="match status" value="1"/>
</dbReference>
<keyword evidence="3" id="KW-1185">Reference proteome</keyword>
<accession>A0A949UUM7</accession>
<dbReference type="AlphaFoldDB" id="A0A949UUM7"/>
<dbReference type="CDD" id="cd02440">
    <property type="entry name" value="AdoMet_MTases"/>
    <property type="match status" value="1"/>
</dbReference>
<comment type="caution">
    <text evidence="2">The sequence shown here is derived from an EMBL/GenBank/DDBJ whole genome shotgun (WGS) entry which is preliminary data.</text>
</comment>
<proteinExistence type="predicted"/>
<organism evidence="2 3">
    <name type="scientific">Falsochrobactrum tianjinense</name>
    <dbReference type="NCBI Taxonomy" id="2706015"/>
    <lineage>
        <taxon>Bacteria</taxon>
        <taxon>Pseudomonadati</taxon>
        <taxon>Pseudomonadota</taxon>
        <taxon>Alphaproteobacteria</taxon>
        <taxon>Hyphomicrobiales</taxon>
        <taxon>Brucellaceae</taxon>
        <taxon>Falsochrobactrum</taxon>
    </lineage>
</organism>
<evidence type="ECO:0000259" key="1">
    <source>
        <dbReference type="PROSITE" id="PS50987"/>
    </source>
</evidence>
<dbReference type="InterPro" id="IPR050508">
    <property type="entry name" value="Methyltransf_Superfamily"/>
</dbReference>
<dbReference type="EMBL" id="JAHRVA010000004">
    <property type="protein sequence ID" value="MBV2143952.1"/>
    <property type="molecule type" value="Genomic_DNA"/>
</dbReference>
<evidence type="ECO:0000313" key="3">
    <source>
        <dbReference type="Proteomes" id="UP000752297"/>
    </source>
</evidence>
<protein>
    <submittedName>
        <fullName evidence="2">Metalloregulator ArsR/SmtB family transcription factor</fullName>
    </submittedName>
</protein>
<dbReference type="Pfam" id="PF01022">
    <property type="entry name" value="HTH_5"/>
    <property type="match status" value="1"/>
</dbReference>
<dbReference type="Proteomes" id="UP000752297">
    <property type="component" value="Unassembled WGS sequence"/>
</dbReference>
<dbReference type="SMART" id="SM00418">
    <property type="entry name" value="HTH_ARSR"/>
    <property type="match status" value="1"/>
</dbReference>
<dbReference type="NCBIfam" id="NF033788">
    <property type="entry name" value="HTH_metalloreg"/>
    <property type="match status" value="1"/>
</dbReference>
<dbReference type="CDD" id="cd00090">
    <property type="entry name" value="HTH_ARSR"/>
    <property type="match status" value="1"/>
</dbReference>
<name>A0A949UUM7_9HYPH</name>
<dbReference type="RefSeq" id="WP_217678175.1">
    <property type="nucleotide sequence ID" value="NZ_JAHRVA010000004.1"/>
</dbReference>
<dbReference type="PANTHER" id="PTHR42912">
    <property type="entry name" value="METHYLTRANSFERASE"/>
    <property type="match status" value="1"/>
</dbReference>
<feature type="domain" description="HTH arsR-type" evidence="1">
    <location>
        <begin position="4"/>
        <end position="97"/>
    </location>
</feature>
<dbReference type="InterPro" id="IPR013216">
    <property type="entry name" value="Methyltransf_11"/>
</dbReference>